<dbReference type="AlphaFoldDB" id="Q2QQM9"/>
<reference evidence="1" key="3">
    <citation type="submission" date="2006-01" db="EMBL/GenBank/DDBJ databases">
        <authorList>
            <person name="Buell R."/>
        </authorList>
    </citation>
    <scope>NUCLEOTIDE SEQUENCE</scope>
</reference>
<dbReference type="EMBL" id="DP000011">
    <property type="protein sequence ID" value="ABA98274.1"/>
    <property type="molecule type" value="Genomic_DNA"/>
</dbReference>
<reference evidence="1" key="1">
    <citation type="journal article" date="2005" name="BMC Biol.">
        <title>The sequence of rice chromosomes 11 and 12, rich in disease resistance genes and recent gene duplications.</title>
        <authorList>
            <consortium name="The rice chromosomes 11 and 12 sequencing consortia"/>
        </authorList>
    </citation>
    <scope>NUCLEOTIDE SEQUENCE [LARGE SCALE GENOMIC DNA]</scope>
</reference>
<gene>
    <name evidence="1" type="ordered locus">LOC_Os12g30480</name>
</gene>
<sequence>MEPSSCMSSNCQSQLDVGEVKLHLYLIDSLAQDWTSVCISPMLNKHYLRLLVADRYAPRLLVETIDHRDGERNFLVDVNSTSMVDH</sequence>
<evidence type="ECO:0000313" key="1">
    <source>
        <dbReference type="EMBL" id="ABA98274.1"/>
    </source>
</evidence>
<organism evidence="1">
    <name type="scientific">Oryza sativa subsp. japonica</name>
    <name type="common">Rice</name>
    <dbReference type="NCBI Taxonomy" id="39947"/>
    <lineage>
        <taxon>Eukaryota</taxon>
        <taxon>Viridiplantae</taxon>
        <taxon>Streptophyta</taxon>
        <taxon>Embryophyta</taxon>
        <taxon>Tracheophyta</taxon>
        <taxon>Spermatophyta</taxon>
        <taxon>Magnoliopsida</taxon>
        <taxon>Liliopsida</taxon>
        <taxon>Poales</taxon>
        <taxon>Poaceae</taxon>
        <taxon>BOP clade</taxon>
        <taxon>Oryzoideae</taxon>
        <taxon>Oryzeae</taxon>
        <taxon>Oryzinae</taxon>
        <taxon>Oryza</taxon>
        <taxon>Oryza sativa</taxon>
    </lineage>
</organism>
<name>Q2QQM9_ORYSJ</name>
<proteinExistence type="predicted"/>
<protein>
    <submittedName>
        <fullName evidence="1">Uncharacterized protein</fullName>
    </submittedName>
</protein>
<reference evidence="1" key="2">
    <citation type="submission" date="2005-04" db="EMBL/GenBank/DDBJ databases">
        <authorList>
            <person name="Buell C.R."/>
            <person name="Wing R.A."/>
            <person name="McCombie W.A."/>
            <person name="Ouyang S."/>
        </authorList>
    </citation>
    <scope>NUCLEOTIDE SEQUENCE</scope>
</reference>
<accession>Q2QQM9</accession>